<protein>
    <submittedName>
        <fullName evidence="2">DUF1684 domain-containing protein</fullName>
    </submittedName>
</protein>
<feature type="compositionally biased region" description="Low complexity" evidence="1">
    <location>
        <begin position="411"/>
        <end position="425"/>
    </location>
</feature>
<proteinExistence type="predicted"/>
<dbReference type="InterPro" id="IPR012467">
    <property type="entry name" value="DUF1684"/>
</dbReference>
<evidence type="ECO:0000256" key="1">
    <source>
        <dbReference type="SAM" id="MobiDB-lite"/>
    </source>
</evidence>
<feature type="region of interest" description="Disordered" evidence="1">
    <location>
        <begin position="390"/>
        <end position="432"/>
    </location>
</feature>
<dbReference type="AlphaFoldDB" id="A0A921ME98"/>
<dbReference type="Pfam" id="PF07920">
    <property type="entry name" value="DUF1684"/>
    <property type="match status" value="1"/>
</dbReference>
<reference evidence="2" key="2">
    <citation type="submission" date="2021-09" db="EMBL/GenBank/DDBJ databases">
        <authorList>
            <person name="Gilroy R."/>
        </authorList>
    </citation>
    <scope>NUCLEOTIDE SEQUENCE</scope>
    <source>
        <strain evidence="2">ChiGjej5B5-7349</strain>
    </source>
</reference>
<accession>A0A921ME98</accession>
<sequence>MEQFTSEWQAWHDERLAALATPFGMLSITGLHWLQQGENTWEGAPGRFDLDGDTITFRIGAGHSAGPTRAALEAAAQQETQTASAVELGSTADGASWIRLPRDGGLTWLVSDHTAYEAIDRDGRIGIRVHDSKSALLAHFVDIPAFPVTEAAVVSGRFEPYPAPRVRRIATALPGLEMDRTTVGTVTFALGGRTHTLIAAGSPETGLVLDFHDTTNGDTTPSWRTLSVGLPAADGSVTLDFNRTVIYPFAFHPWATCPAPVEENILRLPVRAGEKTPTRTLTEEGLTHPVGVVALSDAFDGPEVFRWIEESGAQLFGHRVRRGTQMPGPASASAFIVYGMRDAQDHADAASEAAVREFADDALAVGTPLVGVGSSGAQIVFEAARHLQRTTHGVDDGQTAPEAGGTGAGASGAAAAGARDSGAGDSADDPGLRILQESPLPVVVSADFAHDRLLRGSVTICPDSALGFVDIEGLAAQVGDDTPTRSRVWNDLIDRFTRLVVTSG</sequence>
<dbReference type="EMBL" id="DYUK01000116">
    <property type="protein sequence ID" value="HJG79866.1"/>
    <property type="molecule type" value="Genomic_DNA"/>
</dbReference>
<dbReference type="Proteomes" id="UP000784435">
    <property type="component" value="Unassembled WGS sequence"/>
</dbReference>
<gene>
    <name evidence="2" type="ORF">K8V08_05585</name>
</gene>
<dbReference type="PANTHER" id="PTHR41913:SF1">
    <property type="entry name" value="DUF1684 DOMAIN-CONTAINING PROTEIN"/>
    <property type="match status" value="1"/>
</dbReference>
<organism evidence="2 3">
    <name type="scientific">Brevibacterium senegalense</name>
    <dbReference type="NCBI Taxonomy" id="1033736"/>
    <lineage>
        <taxon>Bacteria</taxon>
        <taxon>Bacillati</taxon>
        <taxon>Actinomycetota</taxon>
        <taxon>Actinomycetes</taxon>
        <taxon>Micrococcales</taxon>
        <taxon>Brevibacteriaceae</taxon>
        <taxon>Brevibacterium</taxon>
    </lineage>
</organism>
<dbReference type="PANTHER" id="PTHR41913">
    <property type="entry name" value="DUF1684 DOMAIN-CONTAINING PROTEIN"/>
    <property type="match status" value="1"/>
</dbReference>
<reference evidence="2" key="1">
    <citation type="journal article" date="2021" name="PeerJ">
        <title>Extensive microbial diversity within the chicken gut microbiome revealed by metagenomics and culture.</title>
        <authorList>
            <person name="Gilroy R."/>
            <person name="Ravi A."/>
            <person name="Getino M."/>
            <person name="Pursley I."/>
            <person name="Horton D.L."/>
            <person name="Alikhan N.F."/>
            <person name="Baker D."/>
            <person name="Gharbi K."/>
            <person name="Hall N."/>
            <person name="Watson M."/>
            <person name="Adriaenssens E.M."/>
            <person name="Foster-Nyarko E."/>
            <person name="Jarju S."/>
            <person name="Secka A."/>
            <person name="Antonio M."/>
            <person name="Oren A."/>
            <person name="Chaudhuri R.R."/>
            <person name="La Ragione R."/>
            <person name="Hildebrand F."/>
            <person name="Pallen M.J."/>
        </authorList>
    </citation>
    <scope>NUCLEOTIDE SEQUENCE</scope>
    <source>
        <strain evidence="2">ChiGjej5B5-7349</strain>
    </source>
</reference>
<comment type="caution">
    <text evidence="2">The sequence shown here is derived from an EMBL/GenBank/DDBJ whole genome shotgun (WGS) entry which is preliminary data.</text>
</comment>
<evidence type="ECO:0000313" key="3">
    <source>
        <dbReference type="Proteomes" id="UP000784435"/>
    </source>
</evidence>
<evidence type="ECO:0000313" key="2">
    <source>
        <dbReference type="EMBL" id="HJG79866.1"/>
    </source>
</evidence>
<name>A0A921ME98_9MICO</name>